<keyword evidence="2" id="KW-1185">Reference proteome</keyword>
<sequence>MVLKGLSKPSNFHQSLSKVTVKLSITRITPPIVLKPPVTSTRVASHKTGGGKTSRHLGIRSMLCSVKLRGGQSPSSDE</sequence>
<dbReference type="AlphaFoldDB" id="A0A5B7FKN0"/>
<comment type="caution">
    <text evidence="1">The sequence shown here is derived from an EMBL/GenBank/DDBJ whole genome shotgun (WGS) entry which is preliminary data.</text>
</comment>
<proteinExistence type="predicted"/>
<evidence type="ECO:0000313" key="1">
    <source>
        <dbReference type="EMBL" id="MPC46056.1"/>
    </source>
</evidence>
<protein>
    <submittedName>
        <fullName evidence="1">Uncharacterized protein</fullName>
    </submittedName>
</protein>
<dbReference type="EMBL" id="VSRR010007022">
    <property type="protein sequence ID" value="MPC46056.1"/>
    <property type="molecule type" value="Genomic_DNA"/>
</dbReference>
<dbReference type="Proteomes" id="UP000324222">
    <property type="component" value="Unassembled WGS sequence"/>
</dbReference>
<gene>
    <name evidence="1" type="ORF">E2C01_039765</name>
</gene>
<organism evidence="1 2">
    <name type="scientific">Portunus trituberculatus</name>
    <name type="common">Swimming crab</name>
    <name type="synonym">Neptunus trituberculatus</name>
    <dbReference type="NCBI Taxonomy" id="210409"/>
    <lineage>
        <taxon>Eukaryota</taxon>
        <taxon>Metazoa</taxon>
        <taxon>Ecdysozoa</taxon>
        <taxon>Arthropoda</taxon>
        <taxon>Crustacea</taxon>
        <taxon>Multicrustacea</taxon>
        <taxon>Malacostraca</taxon>
        <taxon>Eumalacostraca</taxon>
        <taxon>Eucarida</taxon>
        <taxon>Decapoda</taxon>
        <taxon>Pleocyemata</taxon>
        <taxon>Brachyura</taxon>
        <taxon>Eubrachyura</taxon>
        <taxon>Portunoidea</taxon>
        <taxon>Portunidae</taxon>
        <taxon>Portuninae</taxon>
        <taxon>Portunus</taxon>
    </lineage>
</organism>
<name>A0A5B7FKN0_PORTR</name>
<accession>A0A5B7FKN0</accession>
<evidence type="ECO:0000313" key="2">
    <source>
        <dbReference type="Proteomes" id="UP000324222"/>
    </source>
</evidence>
<reference evidence="1 2" key="1">
    <citation type="submission" date="2019-05" db="EMBL/GenBank/DDBJ databases">
        <title>Another draft genome of Portunus trituberculatus and its Hox gene families provides insights of decapod evolution.</title>
        <authorList>
            <person name="Jeong J.-H."/>
            <person name="Song I."/>
            <person name="Kim S."/>
            <person name="Choi T."/>
            <person name="Kim D."/>
            <person name="Ryu S."/>
            <person name="Kim W."/>
        </authorList>
    </citation>
    <scope>NUCLEOTIDE SEQUENCE [LARGE SCALE GENOMIC DNA]</scope>
    <source>
        <tissue evidence="1">Muscle</tissue>
    </source>
</reference>